<dbReference type="Pfam" id="PF03098">
    <property type="entry name" value="An_peroxidase"/>
    <property type="match status" value="1"/>
</dbReference>
<dbReference type="FunFam" id="1.25.40.420:FF:000030">
    <property type="entry name" value="Uncharacterized protein"/>
    <property type="match status" value="1"/>
</dbReference>
<dbReference type="Pfam" id="PF00651">
    <property type="entry name" value="BTB"/>
    <property type="match status" value="1"/>
</dbReference>
<proteinExistence type="predicted"/>
<keyword evidence="5" id="KW-0408">Iron</keyword>
<keyword evidence="3" id="KW-0575">Peroxidase</keyword>
<dbReference type="PRINTS" id="PR00457">
    <property type="entry name" value="ANPEROXIDASE"/>
</dbReference>
<dbReference type="GO" id="GO:0006979">
    <property type="term" value="P:response to oxidative stress"/>
    <property type="evidence" value="ECO:0007669"/>
    <property type="project" value="InterPro"/>
</dbReference>
<dbReference type="EMBL" id="LRGB01002451">
    <property type="protein sequence ID" value="KZS07578.1"/>
    <property type="molecule type" value="Genomic_DNA"/>
</dbReference>
<dbReference type="FunFam" id="3.30.710.10:FF:000159">
    <property type="entry name" value="Speckle-type POZ protein B"/>
    <property type="match status" value="1"/>
</dbReference>
<dbReference type="GO" id="GO:0004601">
    <property type="term" value="F:peroxidase activity"/>
    <property type="evidence" value="ECO:0007669"/>
    <property type="project" value="UniProtKB-KW"/>
</dbReference>
<dbReference type="PANTHER" id="PTHR11475:SF114">
    <property type="entry name" value="PEROXIDASE-LIKE PROTEIN"/>
    <property type="match status" value="1"/>
</dbReference>
<evidence type="ECO:0000256" key="4">
    <source>
        <dbReference type="ARBA" id="ARBA00022729"/>
    </source>
</evidence>
<dbReference type="STRING" id="35525.A0A164QAE5"/>
<evidence type="ECO:0000256" key="3">
    <source>
        <dbReference type="ARBA" id="ARBA00022559"/>
    </source>
</evidence>
<dbReference type="PANTHER" id="PTHR11475">
    <property type="entry name" value="OXIDASE/PEROXIDASE"/>
    <property type="match status" value="1"/>
</dbReference>
<gene>
    <name evidence="8" type="ORF">APZ42_028677</name>
</gene>
<keyword evidence="5" id="KW-0349">Heme</keyword>
<dbReference type="InterPro" id="IPR010255">
    <property type="entry name" value="Haem_peroxidase_sf"/>
</dbReference>
<keyword evidence="9" id="KW-1185">Reference proteome</keyword>
<keyword evidence="2" id="KW-0964">Secreted</keyword>
<dbReference type="OrthoDB" id="10249567at2759"/>
<dbReference type="GO" id="GO:0020037">
    <property type="term" value="F:heme binding"/>
    <property type="evidence" value="ECO:0007669"/>
    <property type="project" value="InterPro"/>
</dbReference>
<comment type="caution">
    <text evidence="8">The sequence shown here is derived from an EMBL/GenBank/DDBJ whole genome shotgun (WGS) entry which is preliminary data.</text>
</comment>
<dbReference type="PROSITE" id="PS50292">
    <property type="entry name" value="PEROXIDASE_3"/>
    <property type="match status" value="1"/>
</dbReference>
<dbReference type="SUPFAM" id="SSF48113">
    <property type="entry name" value="Heme-dependent peroxidases"/>
    <property type="match status" value="1"/>
</dbReference>
<evidence type="ECO:0000259" key="7">
    <source>
        <dbReference type="PROSITE" id="PS50097"/>
    </source>
</evidence>
<dbReference type="PROSITE" id="PS50097">
    <property type="entry name" value="BTB"/>
    <property type="match status" value="1"/>
</dbReference>
<dbReference type="Gene3D" id="3.30.710.10">
    <property type="entry name" value="Potassium Channel Kv1.1, Chain A"/>
    <property type="match status" value="1"/>
</dbReference>
<dbReference type="GO" id="GO:0046872">
    <property type="term" value="F:metal ion binding"/>
    <property type="evidence" value="ECO:0007669"/>
    <property type="project" value="UniProtKB-KW"/>
</dbReference>
<evidence type="ECO:0000256" key="5">
    <source>
        <dbReference type="PIRSR" id="PIRSR619791-2"/>
    </source>
</evidence>
<dbReference type="Proteomes" id="UP000076858">
    <property type="component" value="Unassembled WGS sequence"/>
</dbReference>
<evidence type="ECO:0000313" key="9">
    <source>
        <dbReference type="Proteomes" id="UP000076858"/>
    </source>
</evidence>
<keyword evidence="3" id="KW-0560">Oxidoreductase</keyword>
<dbReference type="GO" id="GO:0005576">
    <property type="term" value="C:extracellular region"/>
    <property type="evidence" value="ECO:0007669"/>
    <property type="project" value="UniProtKB-SubCell"/>
</dbReference>
<feature type="domain" description="BTB" evidence="7">
    <location>
        <begin position="796"/>
        <end position="863"/>
    </location>
</feature>
<name>A0A164QAE5_9CRUS</name>
<dbReference type="InterPro" id="IPR000210">
    <property type="entry name" value="BTB/POZ_dom"/>
</dbReference>
<keyword evidence="5" id="KW-0479">Metal-binding</keyword>
<feature type="chain" id="PRO_5007852496" description="BTB domain-containing protein" evidence="6">
    <location>
        <begin position="24"/>
        <end position="960"/>
    </location>
</feature>
<evidence type="ECO:0000313" key="8">
    <source>
        <dbReference type="EMBL" id="KZS07578.1"/>
    </source>
</evidence>
<feature type="binding site" description="axial binding residue" evidence="5">
    <location>
        <position position="470"/>
    </location>
    <ligand>
        <name>heme b</name>
        <dbReference type="ChEBI" id="CHEBI:60344"/>
    </ligand>
    <ligandPart>
        <name>Fe</name>
        <dbReference type="ChEBI" id="CHEBI:18248"/>
    </ligandPart>
</feature>
<dbReference type="InterPro" id="IPR011333">
    <property type="entry name" value="SKP1/BTB/POZ_sf"/>
</dbReference>
<organism evidence="8 9">
    <name type="scientific">Daphnia magna</name>
    <dbReference type="NCBI Taxonomy" id="35525"/>
    <lineage>
        <taxon>Eukaryota</taxon>
        <taxon>Metazoa</taxon>
        <taxon>Ecdysozoa</taxon>
        <taxon>Arthropoda</taxon>
        <taxon>Crustacea</taxon>
        <taxon>Branchiopoda</taxon>
        <taxon>Diplostraca</taxon>
        <taxon>Cladocera</taxon>
        <taxon>Anomopoda</taxon>
        <taxon>Daphniidae</taxon>
        <taxon>Daphnia</taxon>
    </lineage>
</organism>
<dbReference type="SUPFAM" id="SSF54695">
    <property type="entry name" value="POZ domain"/>
    <property type="match status" value="1"/>
</dbReference>
<evidence type="ECO:0000256" key="6">
    <source>
        <dbReference type="SAM" id="SignalP"/>
    </source>
</evidence>
<evidence type="ECO:0000256" key="2">
    <source>
        <dbReference type="ARBA" id="ARBA00022525"/>
    </source>
</evidence>
<dbReference type="InterPro" id="IPR019791">
    <property type="entry name" value="Haem_peroxidase_animal"/>
</dbReference>
<keyword evidence="4 6" id="KW-0732">Signal</keyword>
<feature type="signal peptide" evidence="6">
    <location>
        <begin position="1"/>
        <end position="23"/>
    </location>
</feature>
<dbReference type="Gene3D" id="1.10.640.10">
    <property type="entry name" value="Haem peroxidase domain superfamily, animal type"/>
    <property type="match status" value="1"/>
</dbReference>
<dbReference type="Gene3D" id="1.25.40.420">
    <property type="match status" value="1"/>
</dbReference>
<sequence>MKIFYSLVFLLTFTLLLFTEAASKENGTPDFTVEDVQWAAENGLKEVQHTIELENRLLSEGLIGNKIKCPARRNVHQKRGASSESRQQSIHALGIVEASKKLKERLNLSGSEASQILPKLSLKNTPLERACSEPTTCPAPASKYRSYDGSCNNLVQVDWGRRNTIFRRLLPAQYGNGIDSPRPTTDGGELLNPRNISLSIVGDDGPNSTDITLLVMSFGQFVTHDITYSEDFTFENGSSPACCDSQGQLLPPNDLHPQCLPIELYEGDPNFIASGDTCMSFTRSKVGVDLSCTFGQAEQLNSNTHYLDGSQIYGSDATISNDLRTGIDGLLKSSDVGGRQLFPITPGCENLINHELAVCFQAGDDRVEENPQLTTIHLLFLREHNRIAKELKALNPQWNDEILFQETRRIVIAQLQHITYNEYLPVLLGSQVMVDSGLVLPTTGFGTGYDSNVDPSISNDFAAAAFRVTHSSIQGTLSLFNSADEQEMERSFTLSQYFFDASRLMDDPGFFDSALRGLTKQAPQTIDGLYTDEVADKLYIGQKKSGGDLIAITIQRGREHGIPSYNEFREFCGMPKVQSFDELINEFVQEQLAGRFDLKLWILKMDLHKVAEESVPSTQMQRIQSPGNLCKTTCEITNLDFEWTIHNATFFENLGKQNGCCSSEFLAEATPEAEWSLSFCDKGPDVTIYLYHSSPYIRIVDCPIKIKIAINENGEKMFQQDNHLPTNTQLPCTVFQIPKNVLSSECLTTGKLTFNCQIEKMDADSLEQDLPQEPFTSSDQLFTVQFEELFNSMKFADVTLNVNGCICQAHKTILAVRCPVFAAMFVHQPIEKVSSQIEIQDIEPDVFHEVLRFIYTGRVPIAVMEKMAARLLAAADKYLLDQLIKECGNQLIHRMSADNCLELLLLTDQYHPAADFKKNALDFFRRLPHEVMATGGGKRAKEDHPEQCCNILEMLVNPHA</sequence>
<dbReference type="FunFam" id="1.10.640.10:FF:000003">
    <property type="entry name" value="chorion peroxidase"/>
    <property type="match status" value="1"/>
</dbReference>
<dbReference type="AlphaFoldDB" id="A0A164QAE5"/>
<comment type="subcellular location">
    <subcellularLocation>
        <location evidence="1">Secreted</location>
    </subcellularLocation>
</comment>
<reference evidence="8 9" key="1">
    <citation type="submission" date="2016-03" db="EMBL/GenBank/DDBJ databases">
        <title>EvidentialGene: Evidence-directed Construction of Genes on Genomes.</title>
        <authorList>
            <person name="Gilbert D.G."/>
            <person name="Choi J.-H."/>
            <person name="Mockaitis K."/>
            <person name="Colbourne J."/>
            <person name="Pfrender M."/>
        </authorList>
    </citation>
    <scope>NUCLEOTIDE SEQUENCE [LARGE SCALE GENOMIC DNA]</scope>
    <source>
        <strain evidence="8 9">Xinb3</strain>
        <tissue evidence="8">Complete organism</tissue>
    </source>
</reference>
<evidence type="ECO:0000256" key="1">
    <source>
        <dbReference type="ARBA" id="ARBA00004613"/>
    </source>
</evidence>
<accession>A0A164QAE5</accession>
<dbReference type="SMART" id="SM00225">
    <property type="entry name" value="BTB"/>
    <property type="match status" value="1"/>
</dbReference>
<protein>
    <recommendedName>
        <fullName evidence="7">BTB domain-containing protein</fullName>
    </recommendedName>
</protein>
<dbReference type="InterPro" id="IPR037120">
    <property type="entry name" value="Haem_peroxidase_sf_animal"/>
</dbReference>